<evidence type="ECO:0000313" key="3">
    <source>
        <dbReference type="Proteomes" id="UP000004699"/>
    </source>
</evidence>
<sequence>MQSTEQPFTSPPDTHTGDGNERNVGFELEFSGIGLEHAKDCLIESLGGEVVKSTAATQTVEVPDLGPFIVEIDWQFLKDKAAAVVADDDSSPSPMLVEKLSEAAPLLVPIEVVCPPIPISQLHRLDALVTALRDAGAQGTAESLIAAYGVHINPEVPSLDGDTLLAYLRAFAALQWWLVEAHDVDRMRKLSPYIDLWPEAYLRLLFSSTPTDTQQLIDDYLAHNATRNRALDCLPLFAEIDEKRVQAAVDDPRVKPRPTFHYRMPNCAIDVEGWSLAESWSRWCAVERLASDTEALKQVGEQFLAMDRPVIGVDRKAWIQWLDEWLADPS</sequence>
<organism evidence="2 3">
    <name type="scientific">Luminiphilus syltensis NOR5-1B</name>
    <dbReference type="NCBI Taxonomy" id="565045"/>
    <lineage>
        <taxon>Bacteria</taxon>
        <taxon>Pseudomonadati</taxon>
        <taxon>Pseudomonadota</taxon>
        <taxon>Gammaproteobacteria</taxon>
        <taxon>Cellvibrionales</taxon>
        <taxon>Halieaceae</taxon>
        <taxon>Luminiphilus</taxon>
    </lineage>
</organism>
<dbReference type="Proteomes" id="UP000004699">
    <property type="component" value="Unassembled WGS sequence"/>
</dbReference>
<evidence type="ECO:0000256" key="1">
    <source>
        <dbReference type="SAM" id="MobiDB-lite"/>
    </source>
</evidence>
<evidence type="ECO:0008006" key="4">
    <source>
        <dbReference type="Google" id="ProtNLM"/>
    </source>
</evidence>
<reference evidence="3" key="1">
    <citation type="journal article" date="2013" name="BMC Microbiol.">
        <title>Taxonomy and evolution of bacteriochlorophyll a-containing members of the OM60/NOR5 clade of marine gammaproteobacteria: description of Luminiphilus syltensis gen. nov., sp. nov., reclassification of Haliea rubra as Pseudohaliea rubra gen. nov., comb. nov., and emendation of Chromatocurvus halotolerans.</title>
        <authorList>
            <person name="Spring S."/>
            <person name="Riedel T."/>
            <person name="Sproer C."/>
            <person name="Yan S."/>
            <person name="Harder J."/>
            <person name="Fuchs B.M."/>
        </authorList>
    </citation>
    <scope>NUCLEOTIDE SEQUENCE [LARGE SCALE GENOMIC DNA]</scope>
    <source>
        <strain evidence="3">NOR51-B</strain>
    </source>
</reference>
<dbReference type="Pfam" id="PF12224">
    <property type="entry name" value="Amidoligase_2"/>
    <property type="match status" value="1"/>
</dbReference>
<dbReference type="AlphaFoldDB" id="B8KXA9"/>
<name>B8KXA9_9GAMM</name>
<protein>
    <recommendedName>
        <fullName evidence="4">Amidoligase enzyme</fullName>
    </recommendedName>
</protein>
<evidence type="ECO:0000313" key="2">
    <source>
        <dbReference type="EMBL" id="EED34071.1"/>
    </source>
</evidence>
<accession>B8KXA9</accession>
<proteinExistence type="predicted"/>
<dbReference type="STRING" id="565045.NOR51B_8"/>
<dbReference type="EMBL" id="DS999411">
    <property type="protein sequence ID" value="EED34071.1"/>
    <property type="molecule type" value="Genomic_DNA"/>
</dbReference>
<feature type="compositionally biased region" description="Polar residues" evidence="1">
    <location>
        <begin position="1"/>
        <end position="13"/>
    </location>
</feature>
<dbReference type="InterPro" id="IPR022025">
    <property type="entry name" value="Amidoligase_2"/>
</dbReference>
<dbReference type="OrthoDB" id="5597599at2"/>
<dbReference type="RefSeq" id="WP_009018819.1">
    <property type="nucleotide sequence ID" value="NZ_DS999411.1"/>
</dbReference>
<dbReference type="eggNOG" id="ENOG502Z8DX">
    <property type="taxonomic scope" value="Bacteria"/>
</dbReference>
<keyword evidence="3" id="KW-1185">Reference proteome</keyword>
<dbReference type="HOGENOM" id="CLU_888185_0_0_6"/>
<feature type="region of interest" description="Disordered" evidence="1">
    <location>
        <begin position="1"/>
        <end position="23"/>
    </location>
</feature>
<gene>
    <name evidence="2" type="ORF">NOR51B_8</name>
</gene>